<dbReference type="PANTHER" id="PTHR40763">
    <property type="entry name" value="MEMBRANE PROTEIN-RELATED"/>
    <property type="match status" value="1"/>
</dbReference>
<sequence>MQASEPSARELELRASDLDRSAVVDILQAACADGRISLPEHSERTDSALRAKTVGELSRLIADLGHVPRSIVMSSAGQPPPPVELPSYSSSRAVMSEVRRTGAWLVPEQMSVTGMMGEIRLDMREAYFASHRILIDVSLLMAELQIRVHQGTRVEDRTRLIAADLNTKSLGTPRPDAPLIVLTGSCVMSSITVRGYDGAA</sequence>
<name>A0A1H9SL84_9ACTN</name>
<feature type="domain" description="DUF1707" evidence="1">
    <location>
        <begin position="13"/>
        <end position="64"/>
    </location>
</feature>
<dbReference type="STRING" id="64702.SAMN05443377_11376"/>
<dbReference type="EMBL" id="FOGZ01000013">
    <property type="protein sequence ID" value="SER85113.1"/>
    <property type="molecule type" value="Genomic_DNA"/>
</dbReference>
<protein>
    <recommendedName>
        <fullName evidence="1">DUF1707 domain-containing protein</fullName>
    </recommendedName>
</protein>
<evidence type="ECO:0000313" key="2">
    <source>
        <dbReference type="EMBL" id="SER85113.1"/>
    </source>
</evidence>
<dbReference type="Proteomes" id="UP000198815">
    <property type="component" value="Unassembled WGS sequence"/>
</dbReference>
<gene>
    <name evidence="2" type="ORF">SAMN05443377_11376</name>
</gene>
<dbReference type="InterPro" id="IPR012551">
    <property type="entry name" value="DUF1707_SHOCT-like"/>
</dbReference>
<evidence type="ECO:0000313" key="3">
    <source>
        <dbReference type="Proteomes" id="UP000198815"/>
    </source>
</evidence>
<proteinExistence type="predicted"/>
<dbReference type="Pfam" id="PF08044">
    <property type="entry name" value="DUF1707"/>
    <property type="match status" value="1"/>
</dbReference>
<keyword evidence="3" id="KW-1185">Reference proteome</keyword>
<reference evidence="3" key="1">
    <citation type="submission" date="2016-10" db="EMBL/GenBank/DDBJ databases">
        <authorList>
            <person name="Varghese N."/>
            <person name="Submissions S."/>
        </authorList>
    </citation>
    <scope>NUCLEOTIDE SEQUENCE [LARGE SCALE GENOMIC DNA]</scope>
    <source>
        <strain evidence="3">DSM 16859</strain>
    </source>
</reference>
<dbReference type="AlphaFoldDB" id="A0A1H9SL84"/>
<dbReference type="RefSeq" id="WP_177170122.1">
    <property type="nucleotide sequence ID" value="NZ_FOGZ01000013.1"/>
</dbReference>
<accession>A0A1H9SL84</accession>
<dbReference type="PANTHER" id="PTHR40763:SF5">
    <property type="entry name" value="MEMBRANE PROTEIN"/>
    <property type="match status" value="1"/>
</dbReference>
<organism evidence="2 3">
    <name type="scientific">Propionibacterium cyclohexanicum</name>
    <dbReference type="NCBI Taxonomy" id="64702"/>
    <lineage>
        <taxon>Bacteria</taxon>
        <taxon>Bacillati</taxon>
        <taxon>Actinomycetota</taxon>
        <taxon>Actinomycetes</taxon>
        <taxon>Propionibacteriales</taxon>
        <taxon>Propionibacteriaceae</taxon>
        <taxon>Propionibacterium</taxon>
    </lineage>
</organism>
<evidence type="ECO:0000259" key="1">
    <source>
        <dbReference type="Pfam" id="PF08044"/>
    </source>
</evidence>